<keyword evidence="4" id="KW-0732">Signal</keyword>
<evidence type="ECO:0000256" key="3">
    <source>
        <dbReference type="ARBA" id="ARBA00023098"/>
    </source>
</evidence>
<evidence type="ECO:0000256" key="2">
    <source>
        <dbReference type="ARBA" id="ARBA00022801"/>
    </source>
</evidence>
<dbReference type="PANTHER" id="PTHR46020:SF4">
    <property type="entry name" value="OS04G0650200 PROTEIN"/>
    <property type="match status" value="1"/>
</dbReference>
<dbReference type="STRING" id="29655.A0A0K9PPM9"/>
<dbReference type="Proteomes" id="UP000036987">
    <property type="component" value="Unassembled WGS sequence"/>
</dbReference>
<gene>
    <name evidence="5" type="ORF">ZOSMA_18G01330</name>
</gene>
<reference evidence="6" key="1">
    <citation type="journal article" date="2016" name="Nature">
        <title>The genome of the seagrass Zostera marina reveals angiosperm adaptation to the sea.</title>
        <authorList>
            <person name="Olsen J.L."/>
            <person name="Rouze P."/>
            <person name="Verhelst B."/>
            <person name="Lin Y.-C."/>
            <person name="Bayer T."/>
            <person name="Collen J."/>
            <person name="Dattolo E."/>
            <person name="De Paoli E."/>
            <person name="Dittami S."/>
            <person name="Maumus F."/>
            <person name="Michel G."/>
            <person name="Kersting A."/>
            <person name="Lauritano C."/>
            <person name="Lohaus R."/>
            <person name="Toepel M."/>
            <person name="Tonon T."/>
            <person name="Vanneste K."/>
            <person name="Amirebrahimi M."/>
            <person name="Brakel J."/>
            <person name="Bostroem C."/>
            <person name="Chovatia M."/>
            <person name="Grimwood J."/>
            <person name="Jenkins J.W."/>
            <person name="Jueterbock A."/>
            <person name="Mraz A."/>
            <person name="Stam W.T."/>
            <person name="Tice H."/>
            <person name="Bornberg-Bauer E."/>
            <person name="Green P.J."/>
            <person name="Pearson G.A."/>
            <person name="Procaccini G."/>
            <person name="Duarte C.M."/>
            <person name="Schmutz J."/>
            <person name="Reusch T.B.H."/>
            <person name="Van de Peer Y."/>
        </authorList>
    </citation>
    <scope>NUCLEOTIDE SEQUENCE [LARGE SCALE GENOMIC DNA]</scope>
    <source>
        <strain evidence="6">cv. Finnish</strain>
    </source>
</reference>
<sequence>MERSSSCFFLFLVMGLMKVRCSADHHHHLENGSSTNSWTSNPRKLLVFGDSYADTGNLPKIVAPSWRKPYGVTFPRKPSGRFSDGRVFTDFLAKFLKINSPIPYKYRRYGYKVLQYGMNFAIGGSGVFDTVFLSANLTTQINNFKKQVEQGAIDLRSSTALVAVSGNDYVHYQDNGGTMEGLKTFTPKVIDQLKKNLECLRDLGVETVAVTNLHPVGCLPSFTRSSSYKKCNTSANDAVVYHNNLLEAAIDELNRDNKNGSAIAIVDLFNGFMSVLNKGGNKFGDILRPCCEAMTSNFHCGFADSDGMEKYTLCRRPDSTFYWDSSHPTQAGWKAVFSSLKPTLNNLLN</sequence>
<dbReference type="PANTHER" id="PTHR46020">
    <property type="entry name" value="OSJNBB0059K02.9 PROTEIN"/>
    <property type="match status" value="1"/>
</dbReference>
<dbReference type="InterPro" id="IPR036514">
    <property type="entry name" value="SGNH_hydro_sf"/>
</dbReference>
<dbReference type="OMA" id="PCCETFT"/>
<dbReference type="GO" id="GO:0006629">
    <property type="term" value="P:lipid metabolic process"/>
    <property type="evidence" value="ECO:0007669"/>
    <property type="project" value="UniProtKB-KW"/>
</dbReference>
<keyword evidence="6" id="KW-1185">Reference proteome</keyword>
<feature type="chain" id="PRO_5005528185" evidence="4">
    <location>
        <begin position="24"/>
        <end position="349"/>
    </location>
</feature>
<keyword evidence="3" id="KW-0443">Lipid metabolism</keyword>
<comment type="caution">
    <text evidence="5">The sequence shown here is derived from an EMBL/GenBank/DDBJ whole genome shotgun (WGS) entry which is preliminary data.</text>
</comment>
<dbReference type="AlphaFoldDB" id="A0A0K9PPM9"/>
<dbReference type="GO" id="GO:0016788">
    <property type="term" value="F:hydrolase activity, acting on ester bonds"/>
    <property type="evidence" value="ECO:0007669"/>
    <property type="project" value="InterPro"/>
</dbReference>
<evidence type="ECO:0000256" key="4">
    <source>
        <dbReference type="SAM" id="SignalP"/>
    </source>
</evidence>
<comment type="similarity">
    <text evidence="1">Belongs to the 'GDSL' lipolytic enzyme family.</text>
</comment>
<feature type="signal peptide" evidence="4">
    <location>
        <begin position="1"/>
        <end position="23"/>
    </location>
</feature>
<evidence type="ECO:0000313" key="5">
    <source>
        <dbReference type="EMBL" id="KMZ71033.1"/>
    </source>
</evidence>
<name>A0A0K9PPM9_ZOSMR</name>
<dbReference type="SUPFAM" id="SSF52266">
    <property type="entry name" value="SGNH hydrolase"/>
    <property type="match status" value="1"/>
</dbReference>
<dbReference type="OrthoDB" id="1600564at2759"/>
<organism evidence="5 6">
    <name type="scientific">Zostera marina</name>
    <name type="common">Eelgrass</name>
    <dbReference type="NCBI Taxonomy" id="29655"/>
    <lineage>
        <taxon>Eukaryota</taxon>
        <taxon>Viridiplantae</taxon>
        <taxon>Streptophyta</taxon>
        <taxon>Embryophyta</taxon>
        <taxon>Tracheophyta</taxon>
        <taxon>Spermatophyta</taxon>
        <taxon>Magnoliopsida</taxon>
        <taxon>Liliopsida</taxon>
        <taxon>Zosteraceae</taxon>
        <taxon>Zostera</taxon>
    </lineage>
</organism>
<dbReference type="Pfam" id="PF00657">
    <property type="entry name" value="Lipase_GDSL"/>
    <property type="match status" value="1"/>
</dbReference>
<dbReference type="Gene3D" id="3.40.50.1110">
    <property type="entry name" value="SGNH hydrolase"/>
    <property type="match status" value="1"/>
</dbReference>
<keyword evidence="2" id="KW-0378">Hydrolase</keyword>
<accession>A0A0K9PPM9</accession>
<dbReference type="InterPro" id="IPR001087">
    <property type="entry name" value="GDSL"/>
</dbReference>
<dbReference type="EMBL" id="LFYR01000692">
    <property type="protein sequence ID" value="KMZ71033.1"/>
    <property type="molecule type" value="Genomic_DNA"/>
</dbReference>
<evidence type="ECO:0000256" key="1">
    <source>
        <dbReference type="ARBA" id="ARBA00008668"/>
    </source>
</evidence>
<evidence type="ECO:0000313" key="6">
    <source>
        <dbReference type="Proteomes" id="UP000036987"/>
    </source>
</evidence>
<protein>
    <submittedName>
        <fullName evidence="5">GDSL esterase/lipase</fullName>
    </submittedName>
</protein>
<proteinExistence type="inferred from homology"/>